<feature type="region of interest" description="Disordered" evidence="1">
    <location>
        <begin position="56"/>
        <end position="174"/>
    </location>
</feature>
<evidence type="ECO:0000256" key="1">
    <source>
        <dbReference type="SAM" id="MobiDB-lite"/>
    </source>
</evidence>
<comment type="caution">
    <text evidence="2">The sequence shown here is derived from an EMBL/GenBank/DDBJ whole genome shotgun (WGS) entry which is preliminary data.</text>
</comment>
<proteinExistence type="predicted"/>
<name>A0AAW2HSZ4_9NEOP</name>
<feature type="compositionally biased region" description="Low complexity" evidence="1">
    <location>
        <begin position="105"/>
        <end position="130"/>
    </location>
</feature>
<feature type="compositionally biased region" description="Polar residues" evidence="1">
    <location>
        <begin position="131"/>
        <end position="145"/>
    </location>
</feature>
<organism evidence="2">
    <name type="scientific">Menopon gallinae</name>
    <name type="common">poultry shaft louse</name>
    <dbReference type="NCBI Taxonomy" id="328185"/>
    <lineage>
        <taxon>Eukaryota</taxon>
        <taxon>Metazoa</taxon>
        <taxon>Ecdysozoa</taxon>
        <taxon>Arthropoda</taxon>
        <taxon>Hexapoda</taxon>
        <taxon>Insecta</taxon>
        <taxon>Pterygota</taxon>
        <taxon>Neoptera</taxon>
        <taxon>Paraneoptera</taxon>
        <taxon>Psocodea</taxon>
        <taxon>Troctomorpha</taxon>
        <taxon>Phthiraptera</taxon>
        <taxon>Amblycera</taxon>
        <taxon>Menoponidae</taxon>
        <taxon>Menopon</taxon>
    </lineage>
</organism>
<accession>A0AAW2HSZ4</accession>
<reference evidence="2" key="1">
    <citation type="journal article" date="2024" name="Gigascience">
        <title>Chromosome-level genome of the poultry shaft louse Menopon gallinae provides insight into the host-switching and adaptive evolution of parasitic lice.</title>
        <authorList>
            <person name="Xu Y."/>
            <person name="Ma L."/>
            <person name="Liu S."/>
            <person name="Liang Y."/>
            <person name="Liu Q."/>
            <person name="He Z."/>
            <person name="Tian L."/>
            <person name="Duan Y."/>
            <person name="Cai W."/>
            <person name="Li H."/>
            <person name="Song F."/>
        </authorList>
    </citation>
    <scope>NUCLEOTIDE SEQUENCE</scope>
    <source>
        <strain evidence="2">Cailab_2023a</strain>
    </source>
</reference>
<feature type="compositionally biased region" description="Low complexity" evidence="1">
    <location>
        <begin position="72"/>
        <end position="87"/>
    </location>
</feature>
<evidence type="ECO:0000313" key="2">
    <source>
        <dbReference type="EMBL" id="KAL0273012.1"/>
    </source>
</evidence>
<sequence>MKNFFRFQVYKKKTEAAKKDYLKALAIYRASIVSKGAGEGEGMYGQYGGYGGGYSGYSPPGLSSPPNPTHIPQQQQHMQPQQQQQQMSNMAKKSPLLTNMMNERGQNGPSQQQGMMGSPMGSPMGHMPPQTHLQSQGSGYMQQVNPSPPLQHGNVGLNASSGDDVNGPGAGGLGVETGITGNHCIRQGAPTRLSRVPNGRTSTVRTSALSVTAGVYRNRGGG</sequence>
<protein>
    <submittedName>
        <fullName evidence="2">Uncharacterized protein</fullName>
    </submittedName>
</protein>
<feature type="compositionally biased region" description="Polar residues" evidence="1">
    <location>
        <begin position="88"/>
        <end position="101"/>
    </location>
</feature>
<gene>
    <name evidence="2" type="ORF">PYX00_005791</name>
</gene>
<dbReference type="AlphaFoldDB" id="A0AAW2HSZ4"/>
<dbReference type="EMBL" id="JARGDH010000003">
    <property type="protein sequence ID" value="KAL0273012.1"/>
    <property type="molecule type" value="Genomic_DNA"/>
</dbReference>